<dbReference type="EMBL" id="JBBWWQ010000006">
    <property type="protein sequence ID" value="KAK8944131.1"/>
    <property type="molecule type" value="Genomic_DNA"/>
</dbReference>
<feature type="domain" description="Reverse transcriptase Ty1/copia-type" evidence="1">
    <location>
        <begin position="7"/>
        <end position="253"/>
    </location>
</feature>
<dbReference type="InterPro" id="IPR043502">
    <property type="entry name" value="DNA/RNA_pol_sf"/>
</dbReference>
<accession>A0AAP0BMY2</accession>
<dbReference type="InterPro" id="IPR013103">
    <property type="entry name" value="RVT_2"/>
</dbReference>
<dbReference type="AlphaFoldDB" id="A0AAP0BMY2"/>
<dbReference type="Pfam" id="PF07727">
    <property type="entry name" value="RVT_2"/>
    <property type="match status" value="1"/>
</dbReference>
<dbReference type="PANTHER" id="PTHR11439:SF491">
    <property type="entry name" value="INTEGRASE CATALYTIC DOMAIN-CONTAINING PROTEIN"/>
    <property type="match status" value="1"/>
</dbReference>
<proteinExistence type="predicted"/>
<evidence type="ECO:0000313" key="2">
    <source>
        <dbReference type="EMBL" id="KAK8944131.1"/>
    </source>
</evidence>
<keyword evidence="3" id="KW-1185">Reference proteome</keyword>
<dbReference type="CDD" id="cd09272">
    <property type="entry name" value="RNase_HI_RT_Ty1"/>
    <property type="match status" value="1"/>
</dbReference>
<evidence type="ECO:0000259" key="1">
    <source>
        <dbReference type="Pfam" id="PF07727"/>
    </source>
</evidence>
<protein>
    <recommendedName>
        <fullName evidence="1">Reverse transcriptase Ty1/copia-type domain-containing protein</fullName>
    </recommendedName>
</protein>
<dbReference type="PANTHER" id="PTHR11439">
    <property type="entry name" value="GAG-POL-RELATED RETROTRANSPOSON"/>
    <property type="match status" value="1"/>
</dbReference>
<dbReference type="SUPFAM" id="SSF56672">
    <property type="entry name" value="DNA/RNA polymerases"/>
    <property type="match status" value="1"/>
</dbReference>
<evidence type="ECO:0000313" key="3">
    <source>
        <dbReference type="Proteomes" id="UP001418222"/>
    </source>
</evidence>
<sequence length="498" mass="57016">MESLRKNQTWDLVRLPKGAKAISSKWIFRKKESTSGKDQWRYKARFVAKGFAQNKGVDFDEIFSPVVKHCSIRVLLAMVAMNDMELEQMDVKTAFLHDNLEEEIYILQPEGFVQPGDEKKVCKLRRSLYGLKQAPRMWNKRFDTFMVSQGFSRSQYDSCAYYKFLANDDVLILMLYVDDMLIACKSAQEIQSLKRKLQAEFEMKDLGQAQKILGMEIKRDRKRGMLWLSQTGYIQKVLEKFNMTESKPVSTPLGQQFRLSSQQCPDTERERQKMLGMPYVSVVGCLMYAMICTRPDIAQAVTVVSRYMGNPGRQHWEAVKWILRYLNGTKNVGVLFKKSGVSRVLEGYIDSDYAGDLDRRRSTSGYIFLCGEGLISWKATMQNIVALSTTEAEYIAAVEAAKEAVWLKGLAKELRISQEAVKLHCDSQSAICLAKDPVYHARTKHIDVRYHKLRQFVAGGDIQLLKVHTEDNIADMLTKPLTGVKFKYCLDLAHICAC</sequence>
<dbReference type="Proteomes" id="UP001418222">
    <property type="component" value="Unassembled WGS sequence"/>
</dbReference>
<reference evidence="2 3" key="1">
    <citation type="journal article" date="2022" name="Nat. Plants">
        <title>Genomes of leafy and leafless Platanthera orchids illuminate the evolution of mycoheterotrophy.</title>
        <authorList>
            <person name="Li M.H."/>
            <person name="Liu K.W."/>
            <person name="Li Z."/>
            <person name="Lu H.C."/>
            <person name="Ye Q.L."/>
            <person name="Zhang D."/>
            <person name="Wang J.Y."/>
            <person name="Li Y.F."/>
            <person name="Zhong Z.M."/>
            <person name="Liu X."/>
            <person name="Yu X."/>
            <person name="Liu D.K."/>
            <person name="Tu X.D."/>
            <person name="Liu B."/>
            <person name="Hao Y."/>
            <person name="Liao X.Y."/>
            <person name="Jiang Y.T."/>
            <person name="Sun W.H."/>
            <person name="Chen J."/>
            <person name="Chen Y.Q."/>
            <person name="Ai Y."/>
            <person name="Zhai J.W."/>
            <person name="Wu S.S."/>
            <person name="Zhou Z."/>
            <person name="Hsiao Y.Y."/>
            <person name="Wu W.L."/>
            <person name="Chen Y.Y."/>
            <person name="Lin Y.F."/>
            <person name="Hsu J.L."/>
            <person name="Li C.Y."/>
            <person name="Wang Z.W."/>
            <person name="Zhao X."/>
            <person name="Zhong W.Y."/>
            <person name="Ma X.K."/>
            <person name="Ma L."/>
            <person name="Huang J."/>
            <person name="Chen G.Z."/>
            <person name="Huang M.Z."/>
            <person name="Huang L."/>
            <person name="Peng D.H."/>
            <person name="Luo Y.B."/>
            <person name="Zou S.Q."/>
            <person name="Chen S.P."/>
            <person name="Lan S."/>
            <person name="Tsai W.C."/>
            <person name="Van de Peer Y."/>
            <person name="Liu Z.J."/>
        </authorList>
    </citation>
    <scope>NUCLEOTIDE SEQUENCE [LARGE SCALE GENOMIC DNA]</scope>
    <source>
        <strain evidence="2">Lor287</strain>
    </source>
</reference>
<name>A0AAP0BMY2_9ASPA</name>
<gene>
    <name evidence="2" type="ORF">KSP39_PZI007679</name>
</gene>
<comment type="caution">
    <text evidence="2">The sequence shown here is derived from an EMBL/GenBank/DDBJ whole genome shotgun (WGS) entry which is preliminary data.</text>
</comment>
<organism evidence="2 3">
    <name type="scientific">Platanthera zijinensis</name>
    <dbReference type="NCBI Taxonomy" id="2320716"/>
    <lineage>
        <taxon>Eukaryota</taxon>
        <taxon>Viridiplantae</taxon>
        <taxon>Streptophyta</taxon>
        <taxon>Embryophyta</taxon>
        <taxon>Tracheophyta</taxon>
        <taxon>Spermatophyta</taxon>
        <taxon>Magnoliopsida</taxon>
        <taxon>Liliopsida</taxon>
        <taxon>Asparagales</taxon>
        <taxon>Orchidaceae</taxon>
        <taxon>Orchidoideae</taxon>
        <taxon>Orchideae</taxon>
        <taxon>Orchidinae</taxon>
        <taxon>Platanthera</taxon>
    </lineage>
</organism>